<evidence type="ECO:0000313" key="3">
    <source>
        <dbReference type="Proteomes" id="UP001174909"/>
    </source>
</evidence>
<dbReference type="GO" id="GO:0004061">
    <property type="term" value="F:arylformamidase activity"/>
    <property type="evidence" value="ECO:0007669"/>
    <property type="project" value="InterPro"/>
</dbReference>
<dbReference type="EMBL" id="CASHTH010001226">
    <property type="protein sequence ID" value="CAI8012961.1"/>
    <property type="molecule type" value="Genomic_DNA"/>
</dbReference>
<dbReference type="Pfam" id="PF04199">
    <property type="entry name" value="Cyclase"/>
    <property type="match status" value="1"/>
</dbReference>
<gene>
    <name evidence="2" type="ORF">GBAR_LOCUS8265</name>
</gene>
<dbReference type="AlphaFoldDB" id="A0AA35RLX4"/>
<dbReference type="PANTHER" id="PTHR34861:SF10">
    <property type="entry name" value="CYCLASE"/>
    <property type="match status" value="1"/>
</dbReference>
<comment type="caution">
    <text evidence="2">The sequence shown here is derived from an EMBL/GenBank/DDBJ whole genome shotgun (WGS) entry which is preliminary data.</text>
</comment>
<dbReference type="Proteomes" id="UP001174909">
    <property type="component" value="Unassembled WGS sequence"/>
</dbReference>
<evidence type="ECO:0008006" key="4">
    <source>
        <dbReference type="Google" id="ProtNLM"/>
    </source>
</evidence>
<dbReference type="PANTHER" id="PTHR34861">
    <property type="match status" value="1"/>
</dbReference>
<name>A0AA35RLX4_GEOBA</name>
<dbReference type="InterPro" id="IPR037175">
    <property type="entry name" value="KFase_sf"/>
</dbReference>
<dbReference type="Gene3D" id="3.50.30.50">
    <property type="entry name" value="Putative cyclase"/>
    <property type="match status" value="1"/>
</dbReference>
<dbReference type="GO" id="GO:0019441">
    <property type="term" value="P:L-tryptophan catabolic process to kynurenine"/>
    <property type="evidence" value="ECO:0007669"/>
    <property type="project" value="InterPro"/>
</dbReference>
<protein>
    <recommendedName>
        <fullName evidence="4">Cyclase family protein</fullName>
    </recommendedName>
</protein>
<evidence type="ECO:0000256" key="1">
    <source>
        <dbReference type="ARBA" id="ARBA00007865"/>
    </source>
</evidence>
<reference evidence="2" key="1">
    <citation type="submission" date="2023-03" db="EMBL/GenBank/DDBJ databases">
        <authorList>
            <person name="Steffen K."/>
            <person name="Cardenas P."/>
        </authorList>
    </citation>
    <scope>NUCLEOTIDE SEQUENCE</scope>
</reference>
<dbReference type="InterPro" id="IPR007325">
    <property type="entry name" value="KFase/CYL"/>
</dbReference>
<sequence>MEDAMAFAGVPTEAEVLAWYRDENNWGRWGQQDQLGALNLITTAKRTQAAALVQTGETVSCARPITTDMTPDITHQVQRFMVDSGEARDTDPLERRNSRRGAAEFIGMVFHGQTITHIDALSHYSYDGLMYNGVPAGVVTSREGAQSHAIDLTAQGLVSRGVLLDIAKVRGVDWLPPDAPVMPEDLDAAERDHGVTVQEGDILLVRTGNYRRRLVDGPVPGTEPSVACHVACAPWFKERGIAMLGTDTSNDIRPNQYENIVSPLHISCLVYLGVWLIDNANLEDVAEVAARHGRYEFMLSIGALRLRNVTGSPVNPIAIF</sequence>
<organism evidence="2 3">
    <name type="scientific">Geodia barretti</name>
    <name type="common">Barrett's horny sponge</name>
    <dbReference type="NCBI Taxonomy" id="519541"/>
    <lineage>
        <taxon>Eukaryota</taxon>
        <taxon>Metazoa</taxon>
        <taxon>Porifera</taxon>
        <taxon>Demospongiae</taxon>
        <taxon>Heteroscleromorpha</taxon>
        <taxon>Tetractinellida</taxon>
        <taxon>Astrophorina</taxon>
        <taxon>Geodiidae</taxon>
        <taxon>Geodia</taxon>
    </lineage>
</organism>
<accession>A0AA35RLX4</accession>
<comment type="similarity">
    <text evidence="1">Belongs to the Cyclase 1 superfamily.</text>
</comment>
<dbReference type="SUPFAM" id="SSF102198">
    <property type="entry name" value="Putative cyclase"/>
    <property type="match status" value="1"/>
</dbReference>
<keyword evidence="3" id="KW-1185">Reference proteome</keyword>
<evidence type="ECO:0000313" key="2">
    <source>
        <dbReference type="EMBL" id="CAI8012961.1"/>
    </source>
</evidence>
<proteinExistence type="inferred from homology"/>